<reference evidence="1" key="1">
    <citation type="submission" date="2021-06" db="EMBL/GenBank/DDBJ databases">
        <authorList>
            <person name="Kallberg Y."/>
            <person name="Tangrot J."/>
            <person name="Rosling A."/>
        </authorList>
    </citation>
    <scope>NUCLEOTIDE SEQUENCE</scope>
    <source>
        <strain evidence="1">MA461A</strain>
    </source>
</reference>
<proteinExistence type="predicted"/>
<keyword evidence="2" id="KW-1185">Reference proteome</keyword>
<evidence type="ECO:0000313" key="1">
    <source>
        <dbReference type="EMBL" id="CAG8822020.1"/>
    </source>
</evidence>
<accession>A0ACA9S380</accession>
<dbReference type="EMBL" id="CAJVQC010085678">
    <property type="protein sequence ID" value="CAG8822020.1"/>
    <property type="molecule type" value="Genomic_DNA"/>
</dbReference>
<evidence type="ECO:0000313" key="2">
    <source>
        <dbReference type="Proteomes" id="UP000789920"/>
    </source>
</evidence>
<dbReference type="Proteomes" id="UP000789920">
    <property type="component" value="Unassembled WGS sequence"/>
</dbReference>
<gene>
    <name evidence="1" type="ORF">RPERSI_LOCUS25709</name>
</gene>
<comment type="caution">
    <text evidence="1">The sequence shown here is derived from an EMBL/GenBank/DDBJ whole genome shotgun (WGS) entry which is preliminary data.</text>
</comment>
<protein>
    <submittedName>
        <fullName evidence="1">12561_t:CDS:1</fullName>
    </submittedName>
</protein>
<sequence>MAVLNVIFVLRFIDYLLLIALAFLTHVFLFYYKYFTRSNKLPGPLPLPFIGCAYMFMSDTRKQFTSLQQKYGDI</sequence>
<name>A0ACA9S380_9GLOM</name>
<feature type="non-terminal residue" evidence="1">
    <location>
        <position position="74"/>
    </location>
</feature>
<organism evidence="1 2">
    <name type="scientific">Racocetra persica</name>
    <dbReference type="NCBI Taxonomy" id="160502"/>
    <lineage>
        <taxon>Eukaryota</taxon>
        <taxon>Fungi</taxon>
        <taxon>Fungi incertae sedis</taxon>
        <taxon>Mucoromycota</taxon>
        <taxon>Glomeromycotina</taxon>
        <taxon>Glomeromycetes</taxon>
        <taxon>Diversisporales</taxon>
        <taxon>Gigasporaceae</taxon>
        <taxon>Racocetra</taxon>
    </lineage>
</organism>